<keyword evidence="1" id="KW-0472">Membrane</keyword>
<keyword evidence="1" id="KW-1133">Transmembrane helix</keyword>
<feature type="transmembrane region" description="Helical" evidence="1">
    <location>
        <begin position="12"/>
        <end position="32"/>
    </location>
</feature>
<keyword evidence="3" id="KW-1185">Reference proteome</keyword>
<accession>A0A2S7MY27</accession>
<reference evidence="2 3" key="1">
    <citation type="submission" date="2017-12" db="EMBL/GenBank/DDBJ databases">
        <title>Taxonomic description and draft genome of Pradoshia cofamensis Gen. nov., sp. nov., a thermotolerant bacillale isolated from anterior gut of earthworm Eisenia fetida.</title>
        <authorList>
            <person name="Saha T."/>
            <person name="Chakraborty R."/>
        </authorList>
    </citation>
    <scope>NUCLEOTIDE SEQUENCE [LARGE SCALE GENOMIC DNA]</scope>
    <source>
        <strain evidence="2 3">EAG3</strain>
    </source>
</reference>
<name>A0A2S7MY27_9BACI</name>
<protein>
    <submittedName>
        <fullName evidence="2">Uncharacterized protein</fullName>
    </submittedName>
</protein>
<organism evidence="2 3">
    <name type="scientific">Pradoshia eiseniae</name>
    <dbReference type="NCBI Taxonomy" id="2064768"/>
    <lineage>
        <taxon>Bacteria</taxon>
        <taxon>Bacillati</taxon>
        <taxon>Bacillota</taxon>
        <taxon>Bacilli</taxon>
        <taxon>Bacillales</taxon>
        <taxon>Bacillaceae</taxon>
        <taxon>Pradoshia</taxon>
    </lineage>
</organism>
<evidence type="ECO:0000256" key="1">
    <source>
        <dbReference type="SAM" id="Phobius"/>
    </source>
</evidence>
<proteinExistence type="predicted"/>
<dbReference type="Proteomes" id="UP000239663">
    <property type="component" value="Unassembled WGS sequence"/>
</dbReference>
<dbReference type="RefSeq" id="WP_104850059.1">
    <property type="nucleotide sequence ID" value="NZ_PKOZ01000008.1"/>
</dbReference>
<comment type="caution">
    <text evidence="2">The sequence shown here is derived from an EMBL/GenBank/DDBJ whole genome shotgun (WGS) entry which is preliminary data.</text>
</comment>
<dbReference type="EMBL" id="PKOZ01000008">
    <property type="protein sequence ID" value="PQD94679.1"/>
    <property type="molecule type" value="Genomic_DNA"/>
</dbReference>
<sequence length="66" mass="7473">MNTDSRLNRLLTTFLLVIWSILGLMIMLSFAIPFEKPIVDFMTLTGAIGLGLLLVMLISRRKNVIH</sequence>
<evidence type="ECO:0000313" key="2">
    <source>
        <dbReference type="EMBL" id="PQD94679.1"/>
    </source>
</evidence>
<evidence type="ECO:0000313" key="3">
    <source>
        <dbReference type="Proteomes" id="UP000239663"/>
    </source>
</evidence>
<keyword evidence="1" id="KW-0812">Transmembrane</keyword>
<dbReference type="AlphaFoldDB" id="A0A2S7MY27"/>
<gene>
    <name evidence="2" type="ORF">CYL18_13545</name>
</gene>
<dbReference type="OrthoDB" id="9924205at2"/>
<feature type="transmembrane region" description="Helical" evidence="1">
    <location>
        <begin position="38"/>
        <end position="58"/>
    </location>
</feature>